<keyword evidence="3" id="KW-1185">Reference proteome</keyword>
<gene>
    <name evidence="2" type="ORF">N4R40_10420</name>
</gene>
<name>A0ABT2PDV8_9MICO</name>
<reference evidence="2 3" key="1">
    <citation type="journal article" date="2024" name="Int. J. Syst. Evol. Microbiol.">
        <title>Microbacterium memoriense sp. nov., a member of the Actinomycetota from marine beach sediment of the north coast of Portugal.</title>
        <authorList>
            <person name="Santos J.D.N.D."/>
            <person name="Klimek D."/>
            <person name="Calusinska M."/>
            <person name="Lobo-da-Cunha A."/>
            <person name="Catita J."/>
            <person name="Goncalves H."/>
            <person name="Gonzalez I."/>
            <person name="Lage O.M."/>
        </authorList>
    </citation>
    <scope>NUCLEOTIDE SEQUENCE [LARGE SCALE GENOMIC DNA]</scope>
    <source>
        <strain evidence="2 3">PMIC_1C1B</strain>
    </source>
</reference>
<keyword evidence="1" id="KW-0472">Membrane</keyword>
<feature type="transmembrane region" description="Helical" evidence="1">
    <location>
        <begin position="131"/>
        <end position="148"/>
    </location>
</feature>
<evidence type="ECO:0000256" key="1">
    <source>
        <dbReference type="SAM" id="Phobius"/>
    </source>
</evidence>
<proteinExistence type="predicted"/>
<keyword evidence="1" id="KW-0812">Transmembrane</keyword>
<sequence>MTVGIRSVLTALAVAFTTYLAIGALLWTTTPAHPLLLIAAVVLYLLTTWVCILWNVRRPAGEVAHAVVGGLGRRSVLPVWAAALSVLVAAVIPSATWLAVGEDARLEGFATWNLGAIGALMSIVMVRRRPWAAWAGIVILAISATAWIGPADALALGLVGAVLWVGMAQLLTWLVERAARDTAELTDLERAASEWLASQEGMRRERRTHIQRALSVAGPVLVRTIESDGGLSEDERVQARIAEGTLRDDLRGPALLDDLVRERLADARRRGAAVTVLDEGGLEGVMDADLLRIRRELAAVLGGATSERVYIRASTHEDVAVTVVGRSAGDGGEESVDLWHEISRRGDGS</sequence>
<evidence type="ECO:0000313" key="3">
    <source>
        <dbReference type="Proteomes" id="UP001300496"/>
    </source>
</evidence>
<feature type="transmembrane region" description="Helical" evidence="1">
    <location>
        <begin position="35"/>
        <end position="56"/>
    </location>
</feature>
<organism evidence="2 3">
    <name type="scientific">Microbacterium memoriense</name>
    <dbReference type="NCBI Taxonomy" id="2978350"/>
    <lineage>
        <taxon>Bacteria</taxon>
        <taxon>Bacillati</taxon>
        <taxon>Actinomycetota</taxon>
        <taxon>Actinomycetes</taxon>
        <taxon>Micrococcales</taxon>
        <taxon>Microbacteriaceae</taxon>
        <taxon>Microbacterium</taxon>
    </lineage>
</organism>
<keyword evidence="1" id="KW-1133">Transmembrane helix</keyword>
<dbReference type="Proteomes" id="UP001300496">
    <property type="component" value="Unassembled WGS sequence"/>
</dbReference>
<accession>A0ABT2PDV8</accession>
<comment type="caution">
    <text evidence="2">The sequence shown here is derived from an EMBL/GenBank/DDBJ whole genome shotgun (WGS) entry which is preliminary data.</text>
</comment>
<feature type="transmembrane region" description="Helical" evidence="1">
    <location>
        <begin position="77"/>
        <end position="100"/>
    </location>
</feature>
<protein>
    <submittedName>
        <fullName evidence="2">Uncharacterized protein</fullName>
    </submittedName>
</protein>
<feature type="transmembrane region" description="Helical" evidence="1">
    <location>
        <begin position="154"/>
        <end position="175"/>
    </location>
</feature>
<evidence type="ECO:0000313" key="2">
    <source>
        <dbReference type="EMBL" id="MCT9002778.1"/>
    </source>
</evidence>
<feature type="transmembrane region" description="Helical" evidence="1">
    <location>
        <begin position="106"/>
        <end position="124"/>
    </location>
</feature>
<dbReference type="RefSeq" id="WP_261607311.1">
    <property type="nucleotide sequence ID" value="NZ_JAODOR010000011.1"/>
</dbReference>
<feature type="transmembrane region" description="Helical" evidence="1">
    <location>
        <begin position="7"/>
        <end position="29"/>
    </location>
</feature>
<dbReference type="EMBL" id="JAODOR010000011">
    <property type="protein sequence ID" value="MCT9002778.1"/>
    <property type="molecule type" value="Genomic_DNA"/>
</dbReference>